<evidence type="ECO:0000313" key="11">
    <source>
        <dbReference type="EMBL" id="KAJ3660233.1"/>
    </source>
</evidence>
<keyword evidence="6 10" id="KW-1133">Transmembrane helix</keyword>
<evidence type="ECO:0000313" key="12">
    <source>
        <dbReference type="Proteomes" id="UP001168821"/>
    </source>
</evidence>
<reference evidence="11" key="1">
    <citation type="journal article" date="2023" name="G3 (Bethesda)">
        <title>Whole genome assemblies of Zophobas morio and Tenebrio molitor.</title>
        <authorList>
            <person name="Kaur S."/>
            <person name="Stinson S.A."/>
            <person name="diCenzo G.C."/>
        </authorList>
    </citation>
    <scope>NUCLEOTIDE SEQUENCE</scope>
    <source>
        <strain evidence="11">QUZm001</strain>
    </source>
</reference>
<organism evidence="11 12">
    <name type="scientific">Zophobas morio</name>
    <dbReference type="NCBI Taxonomy" id="2755281"/>
    <lineage>
        <taxon>Eukaryota</taxon>
        <taxon>Metazoa</taxon>
        <taxon>Ecdysozoa</taxon>
        <taxon>Arthropoda</taxon>
        <taxon>Hexapoda</taxon>
        <taxon>Insecta</taxon>
        <taxon>Pterygota</taxon>
        <taxon>Neoptera</taxon>
        <taxon>Endopterygota</taxon>
        <taxon>Coleoptera</taxon>
        <taxon>Polyphaga</taxon>
        <taxon>Cucujiformia</taxon>
        <taxon>Tenebrionidae</taxon>
        <taxon>Zophobas</taxon>
    </lineage>
</organism>
<evidence type="ECO:0000256" key="7">
    <source>
        <dbReference type="ARBA" id="ARBA00023136"/>
    </source>
</evidence>
<dbReference type="GO" id="GO:0005886">
    <property type="term" value="C:plasma membrane"/>
    <property type="evidence" value="ECO:0007669"/>
    <property type="project" value="UniProtKB-SubCell"/>
</dbReference>
<dbReference type="GO" id="GO:0007165">
    <property type="term" value="P:signal transduction"/>
    <property type="evidence" value="ECO:0007669"/>
    <property type="project" value="UniProtKB-KW"/>
</dbReference>
<comment type="subcellular location">
    <subcellularLocation>
        <location evidence="1 10">Cell membrane</location>
        <topology evidence="1 10">Multi-pass membrane protein</topology>
    </subcellularLocation>
</comment>
<comment type="similarity">
    <text evidence="10">Belongs to the insect chemoreceptor superfamily. Heteromeric odorant receptor channel (TC 1.A.69) family.</text>
</comment>
<feature type="transmembrane region" description="Helical" evidence="10">
    <location>
        <begin position="257"/>
        <end position="279"/>
    </location>
</feature>
<proteinExistence type="inferred from homology"/>
<protein>
    <recommendedName>
        <fullName evidence="10">Odorant receptor</fullName>
    </recommendedName>
</protein>
<accession>A0AA38MLJ7</accession>
<comment type="caution">
    <text evidence="11">The sequence shown here is derived from an EMBL/GenBank/DDBJ whole genome shotgun (WGS) entry which is preliminary data.</text>
</comment>
<feature type="transmembrane region" description="Helical" evidence="10">
    <location>
        <begin position="34"/>
        <end position="53"/>
    </location>
</feature>
<gene>
    <name evidence="11" type="ORF">Zmor_004692</name>
</gene>
<dbReference type="AlphaFoldDB" id="A0AA38MLJ7"/>
<keyword evidence="12" id="KW-1185">Reference proteome</keyword>
<dbReference type="InterPro" id="IPR004117">
    <property type="entry name" value="7tm6_olfct_rcpt"/>
</dbReference>
<dbReference type="GO" id="GO:0005549">
    <property type="term" value="F:odorant binding"/>
    <property type="evidence" value="ECO:0007669"/>
    <property type="project" value="InterPro"/>
</dbReference>
<evidence type="ECO:0000256" key="8">
    <source>
        <dbReference type="ARBA" id="ARBA00023170"/>
    </source>
</evidence>
<name>A0AA38MLJ7_9CUCU</name>
<dbReference type="Proteomes" id="UP001168821">
    <property type="component" value="Unassembled WGS sequence"/>
</dbReference>
<dbReference type="PANTHER" id="PTHR21137">
    <property type="entry name" value="ODORANT RECEPTOR"/>
    <property type="match status" value="1"/>
</dbReference>
<keyword evidence="7 10" id="KW-0472">Membrane</keyword>
<evidence type="ECO:0000256" key="3">
    <source>
        <dbReference type="ARBA" id="ARBA00022606"/>
    </source>
</evidence>
<evidence type="ECO:0000256" key="9">
    <source>
        <dbReference type="ARBA" id="ARBA00023224"/>
    </source>
</evidence>
<feature type="transmembrane region" description="Helical" evidence="10">
    <location>
        <begin position="126"/>
        <end position="147"/>
    </location>
</feature>
<dbReference type="GO" id="GO:0004984">
    <property type="term" value="F:olfactory receptor activity"/>
    <property type="evidence" value="ECO:0007669"/>
    <property type="project" value="InterPro"/>
</dbReference>
<keyword evidence="4 10" id="KW-0812">Transmembrane</keyword>
<evidence type="ECO:0000256" key="5">
    <source>
        <dbReference type="ARBA" id="ARBA00022725"/>
    </source>
</evidence>
<sequence length="389" mass="45120">MELTGLKKILEDDTLIVLLLLPNILTKHRVFKKISYFCIGFFVLTVVWVISTIVCTTKWNFFLTQYAILASGTVMTFASYVTMYHPTYLKLYFDTYNNIFPFLWPLRSLGESEYLRFQKLAKITTTMAWVGVSVTVLAGILSLPCFVDGYRFMFPVKIAFDYLNGWMLYLYVTLFYVMLYHGGMTIVATLYCLTYVVMHLYNQVCLLNKKLTELPEKEDAFQAVGDYEYQNLVTSELISCIKLHQVLVEFSRKINEWIYFPTFYYTTSVVLVALNLLLFPKDDSKFVFFMVVALCILAVFMVISCCCVGQLLENESEKLFVSGYNCKWYLWNVKNRKLLQMFLVNTREGMALTSSGLVTINFQLLIGLYRAVYSTLMFFLNMSKSIVAN</sequence>
<dbReference type="Pfam" id="PF02949">
    <property type="entry name" value="7tm_6"/>
    <property type="match status" value="1"/>
</dbReference>
<dbReference type="PANTHER" id="PTHR21137:SF35">
    <property type="entry name" value="ODORANT RECEPTOR 19A-RELATED"/>
    <property type="match status" value="1"/>
</dbReference>
<evidence type="ECO:0000256" key="10">
    <source>
        <dbReference type="RuleBase" id="RU351113"/>
    </source>
</evidence>
<feature type="transmembrane region" description="Helical" evidence="10">
    <location>
        <begin position="168"/>
        <end position="201"/>
    </location>
</feature>
<evidence type="ECO:0000256" key="4">
    <source>
        <dbReference type="ARBA" id="ARBA00022692"/>
    </source>
</evidence>
<keyword evidence="5 10" id="KW-0552">Olfaction</keyword>
<keyword evidence="2" id="KW-1003">Cell membrane</keyword>
<feature type="transmembrane region" description="Helical" evidence="10">
    <location>
        <begin position="360"/>
        <end position="380"/>
    </location>
</feature>
<feature type="transmembrane region" description="Helical" evidence="10">
    <location>
        <begin position="286"/>
        <end position="312"/>
    </location>
</feature>
<keyword evidence="3 10" id="KW-0716">Sensory transduction</keyword>
<evidence type="ECO:0000256" key="1">
    <source>
        <dbReference type="ARBA" id="ARBA00004651"/>
    </source>
</evidence>
<evidence type="ECO:0000256" key="6">
    <source>
        <dbReference type="ARBA" id="ARBA00022989"/>
    </source>
</evidence>
<evidence type="ECO:0000256" key="2">
    <source>
        <dbReference type="ARBA" id="ARBA00022475"/>
    </source>
</evidence>
<keyword evidence="8 10" id="KW-0675">Receptor</keyword>
<dbReference type="EMBL" id="JALNTZ010000002">
    <property type="protein sequence ID" value="KAJ3660233.1"/>
    <property type="molecule type" value="Genomic_DNA"/>
</dbReference>
<keyword evidence="9 10" id="KW-0807">Transducer</keyword>
<feature type="transmembrane region" description="Helical" evidence="10">
    <location>
        <begin position="59"/>
        <end position="81"/>
    </location>
</feature>